<sequence length="415" mass="44145">MLTIQLDTVEMCDRTMFGCRISLLANLLLVVLFKWSNGEYSAFQQNPALVSPGGSHCCVMIATGCCPQFTGDKVTCIGPSGIPVQTGQPGGTVGGMPGIYPGIHGTGTPGIPSISPPGIPGIGSPGAYGTGIAGGIGLPGFQPTAPVSPGYGVYPTGVPQQPGTHFPTVSWPGPQIPPSEQTQRCNDILKEICRYCQQWNLLGTLQGGQQSLFYPQPAVMPSSYQQQIGVAGQQDSGTQPHMTNVDIKIPLWQSTGGVPAPPPNALPNVQENPWTVQVPLTWDGTVGQDLANAQALSLLQETNPAALGHPFVNYKNQLKTDDPGAADLQQMTQAQIDEAVRSMNEARLARQVARRWEIMTRMRAQAAARATAKYRYHSAGAAQTGRVELSRLNNSQSAYIPKITIRQQEVSSPLP</sequence>
<proteinExistence type="predicted"/>
<dbReference type="Proteomes" id="UP000046395">
    <property type="component" value="Unassembled WGS sequence"/>
</dbReference>
<evidence type="ECO:0000313" key="1">
    <source>
        <dbReference type="Proteomes" id="UP000046395"/>
    </source>
</evidence>
<keyword evidence="1" id="KW-1185">Reference proteome</keyword>
<evidence type="ECO:0000313" key="2">
    <source>
        <dbReference type="WBParaSite" id="TMUE_3000012652.1"/>
    </source>
</evidence>
<organism evidence="1 2">
    <name type="scientific">Trichuris muris</name>
    <name type="common">Mouse whipworm</name>
    <dbReference type="NCBI Taxonomy" id="70415"/>
    <lineage>
        <taxon>Eukaryota</taxon>
        <taxon>Metazoa</taxon>
        <taxon>Ecdysozoa</taxon>
        <taxon>Nematoda</taxon>
        <taxon>Enoplea</taxon>
        <taxon>Dorylaimia</taxon>
        <taxon>Trichinellida</taxon>
        <taxon>Trichuridae</taxon>
        <taxon>Trichuris</taxon>
    </lineage>
</organism>
<dbReference type="WBParaSite" id="TMUE_3000012652.1">
    <property type="protein sequence ID" value="TMUE_3000012652.1"/>
    <property type="gene ID" value="WBGene00294139"/>
</dbReference>
<accession>A0A5S6R0G3</accession>
<dbReference type="AlphaFoldDB" id="A0A5S6R0G3"/>
<protein>
    <submittedName>
        <fullName evidence="2">Uncharacterized protein</fullName>
    </submittedName>
</protein>
<reference evidence="2" key="1">
    <citation type="submission" date="2019-12" db="UniProtKB">
        <authorList>
            <consortium name="WormBaseParasite"/>
        </authorList>
    </citation>
    <scope>IDENTIFICATION</scope>
</reference>
<name>A0A5S6R0G3_TRIMR</name>